<gene>
    <name evidence="2" type="ORF">CHR53_21110</name>
</gene>
<protein>
    <recommendedName>
        <fullName evidence="4">DUF485 domain-containing protein</fullName>
    </recommendedName>
</protein>
<keyword evidence="1" id="KW-0472">Membrane</keyword>
<evidence type="ECO:0008006" key="4">
    <source>
        <dbReference type="Google" id="ProtNLM"/>
    </source>
</evidence>
<proteinExistence type="predicted"/>
<evidence type="ECO:0000256" key="1">
    <source>
        <dbReference type="SAM" id="Phobius"/>
    </source>
</evidence>
<keyword evidence="1" id="KW-1133">Transmembrane helix</keyword>
<keyword evidence="3" id="KW-1185">Reference proteome</keyword>
<feature type="transmembrane region" description="Helical" evidence="1">
    <location>
        <begin position="49"/>
        <end position="67"/>
    </location>
</feature>
<evidence type="ECO:0000313" key="2">
    <source>
        <dbReference type="EMBL" id="AZU63567.1"/>
    </source>
</evidence>
<sequence>MWKKEEIFVEKEYELTDQSHGTIDVAELSPLDSDTSAIMKSEFRTGIKLSSFYYVFIFFIPVINWFFKDFAFFKFWGGMSVTWFLTTIAGMGMAFLIAYIHTKRYEKRLAQYEQSVHGNKGKGGVTA</sequence>
<evidence type="ECO:0000313" key="3">
    <source>
        <dbReference type="Proteomes" id="UP000282892"/>
    </source>
</evidence>
<accession>A0A3Q9R103</accession>
<feature type="transmembrane region" description="Helical" evidence="1">
    <location>
        <begin position="79"/>
        <end position="100"/>
    </location>
</feature>
<reference evidence="2 3" key="1">
    <citation type="submission" date="2017-07" db="EMBL/GenBank/DDBJ databases">
        <title>The complete genome sequence of Bacillus mesonae strain H20-5, an efficient strain improving plant abiotic stress resistance.</title>
        <authorList>
            <person name="Kim S.Y."/>
            <person name="Song H."/>
            <person name="Sang M.K."/>
            <person name="Weon H.-Y."/>
            <person name="Song J."/>
        </authorList>
    </citation>
    <scope>NUCLEOTIDE SEQUENCE [LARGE SCALE GENOMIC DNA]</scope>
    <source>
        <strain evidence="2 3">H20-5</strain>
    </source>
</reference>
<dbReference type="STRING" id="1193713.GCA_001636315_01102"/>
<keyword evidence="1" id="KW-0812">Transmembrane</keyword>
<dbReference type="Proteomes" id="UP000282892">
    <property type="component" value="Chromosome"/>
</dbReference>
<dbReference type="KEGG" id="nmk:CHR53_21110"/>
<name>A0A3Q9R103_9BACI</name>
<dbReference type="AlphaFoldDB" id="A0A3Q9R103"/>
<dbReference type="EMBL" id="CP022572">
    <property type="protein sequence ID" value="AZU63567.1"/>
    <property type="molecule type" value="Genomic_DNA"/>
</dbReference>
<organism evidence="2 3">
    <name type="scientific">Neobacillus mesonae</name>
    <dbReference type="NCBI Taxonomy" id="1193713"/>
    <lineage>
        <taxon>Bacteria</taxon>
        <taxon>Bacillati</taxon>
        <taxon>Bacillota</taxon>
        <taxon>Bacilli</taxon>
        <taxon>Bacillales</taxon>
        <taxon>Bacillaceae</taxon>
        <taxon>Neobacillus</taxon>
    </lineage>
</organism>
<dbReference type="OrthoDB" id="2736869at2"/>